<evidence type="ECO:0000256" key="7">
    <source>
        <dbReference type="ARBA" id="ARBA00023136"/>
    </source>
</evidence>
<evidence type="ECO:0000259" key="9">
    <source>
        <dbReference type="Pfam" id="PF00999"/>
    </source>
</evidence>
<keyword evidence="7 8" id="KW-0472">Membrane</keyword>
<dbReference type="RefSeq" id="WP_229933487.1">
    <property type="nucleotide sequence ID" value="NZ_CAJHOF010000019.1"/>
</dbReference>
<evidence type="ECO:0000256" key="2">
    <source>
        <dbReference type="ARBA" id="ARBA00022448"/>
    </source>
</evidence>
<feature type="transmembrane region" description="Helical" evidence="8">
    <location>
        <begin position="52"/>
        <end position="71"/>
    </location>
</feature>
<feature type="transmembrane region" description="Helical" evidence="8">
    <location>
        <begin position="237"/>
        <end position="253"/>
    </location>
</feature>
<feature type="transmembrane region" description="Helical" evidence="8">
    <location>
        <begin position="324"/>
        <end position="348"/>
    </location>
</feature>
<feature type="transmembrane region" description="Helical" evidence="8">
    <location>
        <begin position="292"/>
        <end position="315"/>
    </location>
</feature>
<feature type="transmembrane region" description="Helical" evidence="8">
    <location>
        <begin position="139"/>
        <end position="158"/>
    </location>
</feature>
<feature type="transmembrane region" description="Helical" evidence="8">
    <location>
        <begin position="6"/>
        <end position="22"/>
    </location>
</feature>
<sequence length="392" mass="44687">MQNELNIIITLAFIIFASPYISRMFRISIAPVEIMLGSVAGFMGIIVPNETFWLISNVGFLFLMFLAGMEIDLRLVLSADKKLLKNGFIYLAILYFLASAVTFGFDLDRLFVIIIPIMSVGMIFTLFKEYGKEETWLNASMLVGCLGELFSIVFLTFASSYMQFGNHSGFWISIAYLLGFMGLSVLIYKLFVVLFWWYPSLKTIIMPYYDKNEKDIRLSIALFLVMIALMIHLHLEIVFGVFIAGMFVTTFFGHKKDLPHKLGSFGFGFLVPIFFVYIGTTLKLDMLLNKDVLNYAFLITIMIFLCRFVSSFVFLRMFGFKKMLLFALSQSMPLTLLVAVATIAHSYGDMSEQAYSSFILASLLQAVIMMISIKIINNYKKGGRYEKYSNSH</sequence>
<feature type="transmembrane region" description="Helical" evidence="8">
    <location>
        <begin position="262"/>
        <end position="280"/>
    </location>
</feature>
<name>A0ABM8Q9V0_9BACT</name>
<evidence type="ECO:0000256" key="1">
    <source>
        <dbReference type="ARBA" id="ARBA00004141"/>
    </source>
</evidence>
<feature type="domain" description="Cation/H+ exchanger transmembrane" evidence="9">
    <location>
        <begin position="14"/>
        <end position="376"/>
    </location>
</feature>
<feature type="transmembrane region" description="Helical" evidence="8">
    <location>
        <begin position="110"/>
        <end position="127"/>
    </location>
</feature>
<proteinExistence type="predicted"/>
<dbReference type="Gene3D" id="1.20.1530.20">
    <property type="match status" value="1"/>
</dbReference>
<evidence type="ECO:0000256" key="4">
    <source>
        <dbReference type="ARBA" id="ARBA00022692"/>
    </source>
</evidence>
<keyword evidence="3" id="KW-0050">Antiport</keyword>
<keyword evidence="11" id="KW-1185">Reference proteome</keyword>
<protein>
    <recommendedName>
        <fullName evidence="9">Cation/H+ exchanger transmembrane domain-containing protein</fullName>
    </recommendedName>
</protein>
<evidence type="ECO:0000256" key="3">
    <source>
        <dbReference type="ARBA" id="ARBA00022449"/>
    </source>
</evidence>
<dbReference type="PANTHER" id="PTHR43562:SF1">
    <property type="entry name" value="NA(+)_H(+) ANTIPORTER YJBQ-RELATED"/>
    <property type="match status" value="1"/>
</dbReference>
<evidence type="ECO:0000313" key="11">
    <source>
        <dbReference type="Proteomes" id="UP000789803"/>
    </source>
</evidence>
<keyword evidence="5 8" id="KW-1133">Transmembrane helix</keyword>
<evidence type="ECO:0000256" key="5">
    <source>
        <dbReference type="ARBA" id="ARBA00022989"/>
    </source>
</evidence>
<dbReference type="InterPro" id="IPR038770">
    <property type="entry name" value="Na+/solute_symporter_sf"/>
</dbReference>
<dbReference type="InterPro" id="IPR006153">
    <property type="entry name" value="Cation/H_exchanger_TM"/>
</dbReference>
<reference evidence="10 11" key="1">
    <citation type="submission" date="2020-11" db="EMBL/GenBank/DDBJ databases">
        <authorList>
            <person name="Peeters C."/>
        </authorList>
    </citation>
    <scope>NUCLEOTIDE SEQUENCE [LARGE SCALE GENOMIC DNA]</scope>
    <source>
        <strain evidence="10 11">LMG 7974</strain>
    </source>
</reference>
<keyword evidence="2" id="KW-0813">Transport</keyword>
<dbReference type="EMBL" id="CAJHOF010000019">
    <property type="protein sequence ID" value="CAD7289639.1"/>
    <property type="molecule type" value="Genomic_DNA"/>
</dbReference>
<feature type="transmembrane region" description="Helical" evidence="8">
    <location>
        <begin position="170"/>
        <end position="196"/>
    </location>
</feature>
<dbReference type="Pfam" id="PF00999">
    <property type="entry name" value="Na_H_Exchanger"/>
    <property type="match status" value="1"/>
</dbReference>
<comment type="caution">
    <text evidence="10">The sequence shown here is derived from an EMBL/GenBank/DDBJ whole genome shotgun (WGS) entry which is preliminary data.</text>
</comment>
<feature type="transmembrane region" description="Helical" evidence="8">
    <location>
        <begin position="354"/>
        <end position="376"/>
    </location>
</feature>
<dbReference type="Proteomes" id="UP000789803">
    <property type="component" value="Unassembled WGS sequence"/>
</dbReference>
<feature type="transmembrane region" description="Helical" evidence="8">
    <location>
        <begin position="83"/>
        <end position="104"/>
    </location>
</feature>
<evidence type="ECO:0000256" key="8">
    <source>
        <dbReference type="SAM" id="Phobius"/>
    </source>
</evidence>
<comment type="subcellular location">
    <subcellularLocation>
        <location evidence="1">Membrane</location>
        <topology evidence="1">Multi-pass membrane protein</topology>
    </subcellularLocation>
</comment>
<keyword evidence="6" id="KW-0406">Ion transport</keyword>
<evidence type="ECO:0000256" key="6">
    <source>
        <dbReference type="ARBA" id="ARBA00023065"/>
    </source>
</evidence>
<keyword evidence="4 8" id="KW-0812">Transmembrane</keyword>
<dbReference type="PANTHER" id="PTHR43562">
    <property type="entry name" value="NAPA-TYPE SODIUM/HYDROGEN ANTIPORTER"/>
    <property type="match status" value="1"/>
</dbReference>
<gene>
    <name evidence="10" type="ORF">LMG7974_01716</name>
</gene>
<evidence type="ECO:0000313" key="10">
    <source>
        <dbReference type="EMBL" id="CAD7289639.1"/>
    </source>
</evidence>
<organism evidence="10 11">
    <name type="scientific">Campylobacter majalis</name>
    <dbReference type="NCBI Taxonomy" id="2790656"/>
    <lineage>
        <taxon>Bacteria</taxon>
        <taxon>Pseudomonadati</taxon>
        <taxon>Campylobacterota</taxon>
        <taxon>Epsilonproteobacteria</taxon>
        <taxon>Campylobacterales</taxon>
        <taxon>Campylobacteraceae</taxon>
        <taxon>Campylobacter</taxon>
    </lineage>
</organism>
<feature type="transmembrane region" description="Helical" evidence="8">
    <location>
        <begin position="216"/>
        <end position="231"/>
    </location>
</feature>
<accession>A0ABM8Q9V0</accession>